<gene>
    <name evidence="1" type="ORF">CSKR_104880</name>
</gene>
<accession>A0A419PXS3</accession>
<protein>
    <submittedName>
        <fullName evidence="1">Uncharacterized protein</fullName>
    </submittedName>
</protein>
<reference evidence="1 2" key="2">
    <citation type="journal article" date="2021" name="Genomics">
        <title>High-quality reference genome for Clonorchis sinensis.</title>
        <authorList>
            <person name="Young N.D."/>
            <person name="Stroehlein A.J."/>
            <person name="Kinkar L."/>
            <person name="Wang T."/>
            <person name="Sohn W.M."/>
            <person name="Chang B.C.H."/>
            <person name="Kaur P."/>
            <person name="Weisz D."/>
            <person name="Dudchenko O."/>
            <person name="Aiden E.L."/>
            <person name="Korhonen P.K."/>
            <person name="Gasser R.B."/>
        </authorList>
    </citation>
    <scope>NUCLEOTIDE SEQUENCE [LARGE SCALE GENOMIC DNA]</scope>
    <source>
        <strain evidence="1">Cs-k2</strain>
    </source>
</reference>
<dbReference type="AlphaFoldDB" id="A0A419PXS3"/>
<evidence type="ECO:0000313" key="1">
    <source>
        <dbReference type="EMBL" id="KAG5454526.1"/>
    </source>
</evidence>
<reference evidence="1 2" key="1">
    <citation type="journal article" date="2018" name="Biotechnol. Adv.">
        <title>Improved genomic resources and new bioinformatic workflow for the carcinogenic parasite Clonorchis sinensis: Biotechnological implications.</title>
        <authorList>
            <person name="Wang D."/>
            <person name="Korhonen P.K."/>
            <person name="Gasser R.B."/>
            <person name="Young N.D."/>
        </authorList>
    </citation>
    <scope>NUCLEOTIDE SEQUENCE [LARGE SCALE GENOMIC DNA]</scope>
    <source>
        <strain evidence="1">Cs-k2</strain>
    </source>
</reference>
<sequence>MIQLEHETAWCSIFSCLETSQTEDSAVFQVSLSQNQLDLQNIRLTETRGLRLLMNPKKGETGRGLSKNFQQPYE</sequence>
<evidence type="ECO:0000313" key="2">
    <source>
        <dbReference type="Proteomes" id="UP000286415"/>
    </source>
</evidence>
<dbReference type="Proteomes" id="UP000286415">
    <property type="component" value="Unassembled WGS sequence"/>
</dbReference>
<keyword evidence="2" id="KW-1185">Reference proteome</keyword>
<name>A0A419PXS3_CLOSI</name>
<dbReference type="EMBL" id="NIRI02000005">
    <property type="protein sequence ID" value="KAG5454526.1"/>
    <property type="molecule type" value="Genomic_DNA"/>
</dbReference>
<dbReference type="InParanoid" id="A0A419PXS3"/>
<comment type="caution">
    <text evidence="1">The sequence shown here is derived from an EMBL/GenBank/DDBJ whole genome shotgun (WGS) entry which is preliminary data.</text>
</comment>
<proteinExistence type="predicted"/>
<organism evidence="1 2">
    <name type="scientific">Clonorchis sinensis</name>
    <name type="common">Chinese liver fluke</name>
    <dbReference type="NCBI Taxonomy" id="79923"/>
    <lineage>
        <taxon>Eukaryota</taxon>
        <taxon>Metazoa</taxon>
        <taxon>Spiralia</taxon>
        <taxon>Lophotrochozoa</taxon>
        <taxon>Platyhelminthes</taxon>
        <taxon>Trematoda</taxon>
        <taxon>Digenea</taxon>
        <taxon>Opisthorchiida</taxon>
        <taxon>Opisthorchiata</taxon>
        <taxon>Opisthorchiidae</taxon>
        <taxon>Clonorchis</taxon>
    </lineage>
</organism>